<reference evidence="2" key="1">
    <citation type="journal article" date="2015" name="Nature">
        <title>Complex archaea that bridge the gap between prokaryotes and eukaryotes.</title>
        <authorList>
            <person name="Spang A."/>
            <person name="Saw J.H."/>
            <person name="Jorgensen S.L."/>
            <person name="Zaremba-Niedzwiedzka K."/>
            <person name="Martijn J."/>
            <person name="Lind A.E."/>
            <person name="van Eijk R."/>
            <person name="Schleper C."/>
            <person name="Guy L."/>
            <person name="Ettema T.J."/>
        </authorList>
    </citation>
    <scope>NUCLEOTIDE SEQUENCE</scope>
</reference>
<dbReference type="EMBL" id="LAZR01039228">
    <property type="protein sequence ID" value="KKL17520.1"/>
    <property type="molecule type" value="Genomic_DNA"/>
</dbReference>
<accession>A0A0F9B793</accession>
<evidence type="ECO:0000256" key="1">
    <source>
        <dbReference type="SAM" id="MobiDB-lite"/>
    </source>
</evidence>
<name>A0A0F9B793_9ZZZZ</name>
<protein>
    <submittedName>
        <fullName evidence="2">Uncharacterized protein</fullName>
    </submittedName>
</protein>
<dbReference type="AlphaFoldDB" id="A0A0F9B793"/>
<evidence type="ECO:0000313" key="2">
    <source>
        <dbReference type="EMBL" id="KKL17520.1"/>
    </source>
</evidence>
<feature type="region of interest" description="Disordered" evidence="1">
    <location>
        <begin position="1"/>
        <end position="49"/>
    </location>
</feature>
<proteinExistence type="predicted"/>
<gene>
    <name evidence="2" type="ORF">LCGC14_2484740</name>
</gene>
<organism evidence="2">
    <name type="scientific">marine sediment metagenome</name>
    <dbReference type="NCBI Taxonomy" id="412755"/>
    <lineage>
        <taxon>unclassified sequences</taxon>
        <taxon>metagenomes</taxon>
        <taxon>ecological metagenomes</taxon>
    </lineage>
</organism>
<sequence length="194" mass="19689">MGDASAPAVGERPNTGPGGIGIRVDGVPQGVRSNVNYPTPAGTTPKGPPGLVTTAADDGANNRINVTHRIAGEVELGSVTGFNLLTTSVLDIFTTLGLTLGQVSRIVLIAEDVTVVSVQPQLEAGTGAGPPNNDHVVAVALVLTANDQIQELGPILQGRPAVGAATQFRLRRTVAPTATTYTIGAIVYGTPITP</sequence>
<comment type="caution">
    <text evidence="2">The sequence shown here is derived from an EMBL/GenBank/DDBJ whole genome shotgun (WGS) entry which is preliminary data.</text>
</comment>